<evidence type="ECO:0000313" key="6">
    <source>
        <dbReference type="Proteomes" id="UP000219788"/>
    </source>
</evidence>
<comment type="caution">
    <text evidence="5">The sequence shown here is derived from an EMBL/GenBank/DDBJ whole genome shotgun (WGS) entry which is preliminary data.</text>
</comment>
<gene>
    <name evidence="5" type="ORF">CRM76_18600</name>
</gene>
<feature type="domain" description="GIY-YIG" evidence="4">
    <location>
        <begin position="8"/>
        <end position="83"/>
    </location>
</feature>
<dbReference type="OrthoDB" id="9797095at2"/>
<evidence type="ECO:0000259" key="4">
    <source>
        <dbReference type="PROSITE" id="PS50164"/>
    </source>
</evidence>
<evidence type="ECO:0000256" key="1">
    <source>
        <dbReference type="ARBA" id="ARBA00007435"/>
    </source>
</evidence>
<protein>
    <recommendedName>
        <fullName evidence="2">UPF0213 protein CRM76_18600</fullName>
    </recommendedName>
</protein>
<evidence type="ECO:0000313" key="5">
    <source>
        <dbReference type="EMBL" id="PEH73795.1"/>
    </source>
</evidence>
<evidence type="ECO:0000256" key="3">
    <source>
        <dbReference type="SAM" id="MobiDB-lite"/>
    </source>
</evidence>
<name>A0A2A7U614_EDWTA</name>
<dbReference type="CDD" id="cd10456">
    <property type="entry name" value="GIY-YIG_UPF0213"/>
    <property type="match status" value="1"/>
</dbReference>
<dbReference type="EMBL" id="PDDV01000013">
    <property type="protein sequence ID" value="PEH73795.1"/>
    <property type="molecule type" value="Genomic_DNA"/>
</dbReference>
<feature type="region of interest" description="Disordered" evidence="3">
    <location>
        <begin position="104"/>
        <end position="127"/>
    </location>
</feature>
<proteinExistence type="inferred from homology"/>
<dbReference type="Pfam" id="PF01541">
    <property type="entry name" value="GIY-YIG"/>
    <property type="match status" value="1"/>
</dbReference>
<dbReference type="InterPro" id="IPR035901">
    <property type="entry name" value="GIY-YIG_endonuc_sf"/>
</dbReference>
<dbReference type="PROSITE" id="PS50164">
    <property type="entry name" value="GIY_YIG"/>
    <property type="match status" value="1"/>
</dbReference>
<dbReference type="AlphaFoldDB" id="A0A2A7U614"/>
<evidence type="ECO:0000256" key="2">
    <source>
        <dbReference type="HAMAP-Rule" id="MF_01029"/>
    </source>
</evidence>
<dbReference type="InterPro" id="IPR050190">
    <property type="entry name" value="UPF0213_domain"/>
</dbReference>
<dbReference type="HAMAP" id="MF_01029">
    <property type="entry name" value="UPF0213"/>
    <property type="match status" value="1"/>
</dbReference>
<reference evidence="6" key="1">
    <citation type="submission" date="2017-09" db="EMBL/GenBank/DDBJ databases">
        <title>FDA dAtabase for Regulatory Grade micrObial Sequences (FDA-ARGOS): Supporting development and validation of Infectious Disease Dx tests.</title>
        <authorList>
            <person name="Goldberg B."/>
            <person name="Campos J."/>
            <person name="Tallon L."/>
            <person name="Sadzewicz L."/>
            <person name="Ott S."/>
            <person name="Zhao X."/>
            <person name="Nagaraj S."/>
            <person name="Vavikolanu K."/>
            <person name="Aluvathingal J."/>
            <person name="Nadendla S."/>
            <person name="Geyer C."/>
            <person name="Sichtig H."/>
        </authorList>
    </citation>
    <scope>NUCLEOTIDE SEQUENCE [LARGE SCALE GENOMIC DNA]</scope>
    <source>
        <strain evidence="6">FDAARGOS_370</strain>
    </source>
</reference>
<comment type="similarity">
    <text evidence="1 2">Belongs to the UPF0213 family.</text>
</comment>
<dbReference type="PANTHER" id="PTHR34477:SF1">
    <property type="entry name" value="UPF0213 PROTEIN YHBQ"/>
    <property type="match status" value="1"/>
</dbReference>
<sequence>MTDTVTHNRWYLYILRTATGALYTGITTDIARRLAQHQSGRGAKALRGKGPLTLVFQAAITAHGEALRVEYRIKRLSKKQKERLVSDQPLSPWQWLADNGQLTSSDKYDSPEQNVRASAATAPCPVG</sequence>
<dbReference type="InterPro" id="IPR000305">
    <property type="entry name" value="GIY-YIG_endonuc"/>
</dbReference>
<organism evidence="5 6">
    <name type="scientific">Edwardsiella tarda</name>
    <dbReference type="NCBI Taxonomy" id="636"/>
    <lineage>
        <taxon>Bacteria</taxon>
        <taxon>Pseudomonadati</taxon>
        <taxon>Pseudomonadota</taxon>
        <taxon>Gammaproteobacteria</taxon>
        <taxon>Enterobacterales</taxon>
        <taxon>Hafniaceae</taxon>
        <taxon>Edwardsiella</taxon>
    </lineage>
</organism>
<accession>A0A2A7U614</accession>
<feature type="compositionally biased region" description="Polar residues" evidence="3">
    <location>
        <begin position="104"/>
        <end position="116"/>
    </location>
</feature>
<dbReference type="SUPFAM" id="SSF82771">
    <property type="entry name" value="GIY-YIG endonuclease"/>
    <property type="match status" value="1"/>
</dbReference>
<dbReference type="InterPro" id="IPR022992">
    <property type="entry name" value="UPF0213_GIY-YIG_endonuc"/>
</dbReference>
<dbReference type="RefSeq" id="WP_005295915.1">
    <property type="nucleotide sequence ID" value="NZ_CABKPF010000085.1"/>
</dbReference>
<dbReference type="Proteomes" id="UP000219788">
    <property type="component" value="Unassembled WGS sequence"/>
</dbReference>
<dbReference type="Gene3D" id="3.40.1440.10">
    <property type="entry name" value="GIY-YIG endonuclease"/>
    <property type="match status" value="1"/>
</dbReference>
<dbReference type="PANTHER" id="PTHR34477">
    <property type="entry name" value="UPF0213 PROTEIN YHBQ"/>
    <property type="match status" value="1"/>
</dbReference>